<keyword evidence="1" id="KW-1133">Transmembrane helix</keyword>
<evidence type="ECO:0000313" key="3">
    <source>
        <dbReference type="Proteomes" id="UP000319557"/>
    </source>
</evidence>
<evidence type="ECO:0000256" key="1">
    <source>
        <dbReference type="SAM" id="Phobius"/>
    </source>
</evidence>
<organism evidence="2 3">
    <name type="scientific">Rosistilla ulvae</name>
    <dbReference type="NCBI Taxonomy" id="1930277"/>
    <lineage>
        <taxon>Bacteria</taxon>
        <taxon>Pseudomonadati</taxon>
        <taxon>Planctomycetota</taxon>
        <taxon>Planctomycetia</taxon>
        <taxon>Pirellulales</taxon>
        <taxon>Pirellulaceae</taxon>
        <taxon>Rosistilla</taxon>
    </lineage>
</organism>
<feature type="transmembrane region" description="Helical" evidence="1">
    <location>
        <begin position="65"/>
        <end position="89"/>
    </location>
</feature>
<dbReference type="Proteomes" id="UP000319557">
    <property type="component" value="Chromosome"/>
</dbReference>
<keyword evidence="1" id="KW-0812">Transmembrane</keyword>
<sequence>MQLARAYSHQDRLGVSFAIARNGDSFPIHDWTRNGVRKKRCEHPCFKLNSSTVQKSKRLRAWSRVLLVAWASTMSRLFVAVAILFAITLSPSMFRTVSSLGNSRRSSADDSKLPFNNSLNSPINDLTKGRTIEETHDMRFERWNLNRMIESREERNAMLSGAILSAAWLIASSISARKNAS</sequence>
<name>A0A517LU63_9BACT</name>
<evidence type="ECO:0000313" key="2">
    <source>
        <dbReference type="EMBL" id="QDS86165.1"/>
    </source>
</evidence>
<gene>
    <name evidence="2" type="ORF">EC9_03240</name>
</gene>
<dbReference type="AlphaFoldDB" id="A0A517LU63"/>
<dbReference type="KEGG" id="ruv:EC9_03240"/>
<accession>A0A517LU63</accession>
<reference evidence="2 3" key="1">
    <citation type="submission" date="2019-02" db="EMBL/GenBank/DDBJ databases">
        <title>Deep-cultivation of Planctomycetes and their phenomic and genomic characterization uncovers novel biology.</title>
        <authorList>
            <person name="Wiegand S."/>
            <person name="Jogler M."/>
            <person name="Boedeker C."/>
            <person name="Pinto D."/>
            <person name="Vollmers J."/>
            <person name="Rivas-Marin E."/>
            <person name="Kohn T."/>
            <person name="Peeters S.H."/>
            <person name="Heuer A."/>
            <person name="Rast P."/>
            <person name="Oberbeckmann S."/>
            <person name="Bunk B."/>
            <person name="Jeske O."/>
            <person name="Meyerdierks A."/>
            <person name="Storesund J.E."/>
            <person name="Kallscheuer N."/>
            <person name="Luecker S."/>
            <person name="Lage O.M."/>
            <person name="Pohl T."/>
            <person name="Merkel B.J."/>
            <person name="Hornburger P."/>
            <person name="Mueller R.-W."/>
            <person name="Bruemmer F."/>
            <person name="Labrenz M."/>
            <person name="Spormann A.M."/>
            <person name="Op den Camp H."/>
            <person name="Overmann J."/>
            <person name="Amann R."/>
            <person name="Jetten M.S.M."/>
            <person name="Mascher T."/>
            <person name="Medema M.H."/>
            <person name="Devos D.P."/>
            <person name="Kaster A.-K."/>
            <person name="Ovreas L."/>
            <person name="Rohde M."/>
            <person name="Galperin M.Y."/>
            <person name="Jogler C."/>
        </authorList>
    </citation>
    <scope>NUCLEOTIDE SEQUENCE [LARGE SCALE GENOMIC DNA]</scope>
    <source>
        <strain evidence="2 3">EC9</strain>
    </source>
</reference>
<proteinExistence type="predicted"/>
<keyword evidence="3" id="KW-1185">Reference proteome</keyword>
<dbReference type="EMBL" id="CP036261">
    <property type="protein sequence ID" value="QDS86165.1"/>
    <property type="molecule type" value="Genomic_DNA"/>
</dbReference>
<protein>
    <submittedName>
        <fullName evidence="2">Uncharacterized protein</fullName>
    </submittedName>
</protein>
<keyword evidence="1" id="KW-0472">Membrane</keyword>